<protein>
    <submittedName>
        <fullName evidence="1">Uncharacterized protein</fullName>
    </submittedName>
</protein>
<reference evidence="1 2" key="1">
    <citation type="journal article" date="2014" name="Agronomy (Basel)">
        <title>A Draft Genome Sequence for Ensete ventricosum, the Drought-Tolerant Tree Against Hunger.</title>
        <authorList>
            <person name="Harrison J."/>
            <person name="Moore K.A."/>
            <person name="Paszkiewicz K."/>
            <person name="Jones T."/>
            <person name="Grant M."/>
            <person name="Ambacheew D."/>
            <person name="Muzemil S."/>
            <person name="Studholme D.J."/>
        </authorList>
    </citation>
    <scope>NUCLEOTIDE SEQUENCE [LARGE SCALE GENOMIC DNA]</scope>
</reference>
<gene>
    <name evidence="1" type="ORF">B296_00033090</name>
</gene>
<comment type="caution">
    <text evidence="1">The sequence shown here is derived from an EMBL/GenBank/DDBJ whole genome shotgun (WGS) entry which is preliminary data.</text>
</comment>
<name>A0A427ABV8_ENSVE</name>
<evidence type="ECO:0000313" key="2">
    <source>
        <dbReference type="Proteomes" id="UP000287651"/>
    </source>
</evidence>
<dbReference type="AlphaFoldDB" id="A0A427ABV8"/>
<proteinExistence type="predicted"/>
<organism evidence="1 2">
    <name type="scientific">Ensete ventricosum</name>
    <name type="common">Abyssinian banana</name>
    <name type="synonym">Musa ensete</name>
    <dbReference type="NCBI Taxonomy" id="4639"/>
    <lineage>
        <taxon>Eukaryota</taxon>
        <taxon>Viridiplantae</taxon>
        <taxon>Streptophyta</taxon>
        <taxon>Embryophyta</taxon>
        <taxon>Tracheophyta</taxon>
        <taxon>Spermatophyta</taxon>
        <taxon>Magnoliopsida</taxon>
        <taxon>Liliopsida</taxon>
        <taxon>Zingiberales</taxon>
        <taxon>Musaceae</taxon>
        <taxon>Ensete</taxon>
    </lineage>
</organism>
<accession>A0A427ABV8</accession>
<dbReference type="EMBL" id="AMZH03003015">
    <property type="protein sequence ID" value="RRT73700.1"/>
    <property type="molecule type" value="Genomic_DNA"/>
</dbReference>
<feature type="non-terminal residue" evidence="1">
    <location>
        <position position="1"/>
    </location>
</feature>
<dbReference type="Proteomes" id="UP000287651">
    <property type="component" value="Unassembled WGS sequence"/>
</dbReference>
<evidence type="ECO:0000313" key="1">
    <source>
        <dbReference type="EMBL" id="RRT73700.1"/>
    </source>
</evidence>
<sequence>CFFPLPLGDDTHLSLLQINTKSATVSALISNRFFPSPPTSIHSAARNSPRLLSAEPASSSLYLPIGVCAFLCTAKLSRLHLRLRQNSTSAIGLLISSFCTIEPTSSPSAAFGFHRLLCTIGSPYPFSAHLTSTTTAALRALARKHLELPKFFVYASAVAALHPQLI</sequence>